<gene>
    <name evidence="1" type="ORF">BcabD6B2_23550</name>
</gene>
<reference evidence="1 2" key="1">
    <citation type="submission" date="2021-06" db="EMBL/GenBank/DDBJ databases">
        <title>Genome sequence of Babesia caballi.</title>
        <authorList>
            <person name="Yamagishi J."/>
            <person name="Kidaka T."/>
            <person name="Ochi A."/>
        </authorList>
    </citation>
    <scope>NUCLEOTIDE SEQUENCE [LARGE SCALE GENOMIC DNA]</scope>
    <source>
        <strain evidence="1">USDA-D6B2</strain>
    </source>
</reference>
<dbReference type="RefSeq" id="XP_067714989.1">
    <property type="nucleotide sequence ID" value="XM_067858888.1"/>
</dbReference>
<comment type="caution">
    <text evidence="1">The sequence shown here is derived from an EMBL/GenBank/DDBJ whole genome shotgun (WGS) entry which is preliminary data.</text>
</comment>
<evidence type="ECO:0000313" key="1">
    <source>
        <dbReference type="EMBL" id="GIX62920.1"/>
    </source>
</evidence>
<proteinExistence type="predicted"/>
<sequence length="140" mass="14965">MRCNLHGHDGVRRRVVGDELEADRHEVEAQPAHDVEGREVDVVVCSVQCHAAQEHALGGASHLRDAGAVRLQPLDELHVVAVVVPEADAAVVTPGGNVPCGRAADNCGLLEVDEARSPCLTALLCDRLRSYRVAEGRLGR</sequence>
<dbReference type="AlphaFoldDB" id="A0AAV4LST7"/>
<name>A0AAV4LST7_BABCB</name>
<protein>
    <submittedName>
        <fullName evidence="1">Transglutaminase family protein</fullName>
    </submittedName>
</protein>
<evidence type="ECO:0000313" key="2">
    <source>
        <dbReference type="Proteomes" id="UP001497744"/>
    </source>
</evidence>
<dbReference type="GeneID" id="94194401"/>
<dbReference type="EMBL" id="BPLF01000002">
    <property type="protein sequence ID" value="GIX62920.1"/>
    <property type="molecule type" value="Genomic_DNA"/>
</dbReference>
<dbReference type="Proteomes" id="UP001497744">
    <property type="component" value="Unassembled WGS sequence"/>
</dbReference>
<organism evidence="1 2">
    <name type="scientific">Babesia caballi</name>
    <dbReference type="NCBI Taxonomy" id="5871"/>
    <lineage>
        <taxon>Eukaryota</taxon>
        <taxon>Sar</taxon>
        <taxon>Alveolata</taxon>
        <taxon>Apicomplexa</taxon>
        <taxon>Aconoidasida</taxon>
        <taxon>Piroplasmida</taxon>
        <taxon>Babesiidae</taxon>
        <taxon>Babesia</taxon>
    </lineage>
</organism>
<accession>A0AAV4LST7</accession>
<keyword evidence="2" id="KW-1185">Reference proteome</keyword>